<dbReference type="PANTHER" id="PTHR10033:SF0">
    <property type="entry name" value="CALSEQUESTRIN"/>
    <property type="match status" value="1"/>
</dbReference>
<dbReference type="GeneID" id="10534034"/>
<feature type="compositionally biased region" description="Low complexity" evidence="1">
    <location>
        <begin position="11"/>
        <end position="26"/>
    </location>
</feature>
<organism evidence="2 3">
    <name type="scientific">Puccinia graminis f. sp. tritici (strain CRL 75-36-700-3 / race SCCL)</name>
    <name type="common">Black stem rust fungus</name>
    <dbReference type="NCBI Taxonomy" id="418459"/>
    <lineage>
        <taxon>Eukaryota</taxon>
        <taxon>Fungi</taxon>
        <taxon>Dikarya</taxon>
        <taxon>Basidiomycota</taxon>
        <taxon>Pucciniomycotina</taxon>
        <taxon>Pucciniomycetes</taxon>
        <taxon>Pucciniales</taxon>
        <taxon>Pucciniaceae</taxon>
        <taxon>Puccinia</taxon>
    </lineage>
</organism>
<dbReference type="VEuPathDB" id="FungiDB:PGTG_02745"/>
<gene>
    <name evidence="2" type="ORF">PGTG_02745</name>
</gene>
<dbReference type="EMBL" id="DS178265">
    <property type="protein sequence ID" value="EFP76304.1"/>
    <property type="molecule type" value="Genomic_DNA"/>
</dbReference>
<dbReference type="GO" id="GO:0051279">
    <property type="term" value="P:regulation of release of sequestered calcium ion into cytosol"/>
    <property type="evidence" value="ECO:0000318"/>
    <property type="project" value="GO_Central"/>
</dbReference>
<dbReference type="PANTHER" id="PTHR10033">
    <property type="entry name" value="CALSEQUESTRIN"/>
    <property type="match status" value="1"/>
</dbReference>
<evidence type="ECO:0000256" key="1">
    <source>
        <dbReference type="SAM" id="MobiDB-lite"/>
    </source>
</evidence>
<dbReference type="KEGG" id="pgr:PGTG_02745"/>
<dbReference type="InParanoid" id="E3JW79"/>
<reference key="1">
    <citation type="submission" date="2007-01" db="EMBL/GenBank/DDBJ databases">
        <title>The Genome Sequence of Puccinia graminis f. sp. tritici Strain CRL 75-36-700-3.</title>
        <authorList>
            <consortium name="The Broad Institute Genome Sequencing Platform"/>
            <person name="Birren B."/>
            <person name="Lander E."/>
            <person name="Galagan J."/>
            <person name="Nusbaum C."/>
            <person name="Devon K."/>
            <person name="Cuomo C."/>
            <person name="Jaffe D."/>
            <person name="Butler J."/>
            <person name="Alvarez P."/>
            <person name="Gnerre S."/>
            <person name="Grabherr M."/>
            <person name="Mauceli E."/>
            <person name="Brockman W."/>
            <person name="Young S."/>
            <person name="LaButti K."/>
            <person name="Sykes S."/>
            <person name="DeCaprio D."/>
            <person name="Crawford M."/>
            <person name="Koehrsen M."/>
            <person name="Engels R."/>
            <person name="Montgomery P."/>
            <person name="Pearson M."/>
            <person name="Howarth C."/>
            <person name="Larson L."/>
            <person name="White J."/>
            <person name="Zeng Q."/>
            <person name="Kodira C."/>
            <person name="Yandava C."/>
            <person name="Alvarado L."/>
            <person name="O'Leary S."/>
            <person name="Szabo L."/>
            <person name="Dean R."/>
            <person name="Schein J."/>
        </authorList>
    </citation>
    <scope>NUCLEOTIDE SEQUENCE</scope>
    <source>
        <strain>CRL 75-36-700-3</strain>
    </source>
</reference>
<dbReference type="GO" id="GO:0033018">
    <property type="term" value="C:sarcoplasmic reticulum lumen"/>
    <property type="evidence" value="ECO:0000318"/>
    <property type="project" value="GO_Central"/>
</dbReference>
<proteinExistence type="predicted"/>
<dbReference type="GO" id="GO:0005509">
    <property type="term" value="F:calcium ion binding"/>
    <property type="evidence" value="ECO:0000318"/>
    <property type="project" value="GO_Central"/>
</dbReference>
<evidence type="ECO:0000313" key="3">
    <source>
        <dbReference type="Proteomes" id="UP000008783"/>
    </source>
</evidence>
<dbReference type="Proteomes" id="UP000008783">
    <property type="component" value="Unassembled WGS sequence"/>
</dbReference>
<dbReference type="HOGENOM" id="CLU_025212_0_1_1"/>
<feature type="region of interest" description="Disordered" evidence="1">
    <location>
        <begin position="1"/>
        <end position="96"/>
    </location>
</feature>
<dbReference type="RefSeq" id="XP_003320723.1">
    <property type="nucleotide sequence ID" value="XM_003320675.1"/>
</dbReference>
<feature type="compositionally biased region" description="Basic residues" evidence="1">
    <location>
        <begin position="27"/>
        <end position="53"/>
    </location>
</feature>
<sequence length="448" mass="50206">MAATRSTQAHQTRSSSKRTSSAAKTQATHKKGHAVRKQASSSRKKAKSGKRQPNHTDENTDENTDEDDHHDTTPEPTATQQHRSSATESGQCNSGSNNIQLTLDNFESQLDNWSILQLRQTLNKNKDTRSNRIPPEVQDRLTLLQKNYTKSKLMLGLIGNISEAFSVESANTPVPPPGCSIGWEERNVHLGEAWALLSEEEKDVFSPVIFQYFSKIPCQPDTGDDDEDTEIELTPEEIELYQPLYAKLVNQEKVNLIISEGVHIGINNSKAFEQVERSVDKLNGELFTMSTLYNTTYYLLAATRDSGVKSFCKEWSNDVAWLALAKKNWKAKEKFEAYSHGREIQEAVEDASGVSTSKQLREADQLKKDLRAALNQTLANTLGIPVKGCIFPKVPNPSACLLKKNRRLEIVQSEGSTLPKEELMKGFNKMENPFKKTGLMISDLEHLK</sequence>
<keyword evidence="3" id="KW-1185">Reference proteome</keyword>
<protein>
    <submittedName>
        <fullName evidence="2">Uncharacterized protein</fullName>
    </submittedName>
</protein>
<feature type="compositionally biased region" description="Polar residues" evidence="1">
    <location>
        <begin position="1"/>
        <end position="10"/>
    </location>
</feature>
<name>E3JW79_PUCGT</name>
<evidence type="ECO:0000313" key="2">
    <source>
        <dbReference type="EMBL" id="EFP76304.1"/>
    </source>
</evidence>
<dbReference type="AlphaFoldDB" id="E3JW79"/>
<feature type="compositionally biased region" description="Polar residues" evidence="1">
    <location>
        <begin position="78"/>
        <end position="96"/>
    </location>
</feature>
<reference evidence="3" key="2">
    <citation type="journal article" date="2011" name="Proc. Natl. Acad. Sci. U.S.A.">
        <title>Obligate biotrophy features unraveled by the genomic analysis of rust fungi.</title>
        <authorList>
            <person name="Duplessis S."/>
            <person name="Cuomo C.A."/>
            <person name="Lin Y.-C."/>
            <person name="Aerts A."/>
            <person name="Tisserant E."/>
            <person name="Veneault-Fourrey C."/>
            <person name="Joly D.L."/>
            <person name="Hacquard S."/>
            <person name="Amselem J."/>
            <person name="Cantarel B.L."/>
            <person name="Chiu R."/>
            <person name="Coutinho P.M."/>
            <person name="Feau N."/>
            <person name="Field M."/>
            <person name="Frey P."/>
            <person name="Gelhaye E."/>
            <person name="Goldberg J."/>
            <person name="Grabherr M.G."/>
            <person name="Kodira C.D."/>
            <person name="Kohler A."/>
            <person name="Kuees U."/>
            <person name="Lindquist E.A."/>
            <person name="Lucas S.M."/>
            <person name="Mago R."/>
            <person name="Mauceli E."/>
            <person name="Morin E."/>
            <person name="Murat C."/>
            <person name="Pangilinan J.L."/>
            <person name="Park R."/>
            <person name="Pearson M."/>
            <person name="Quesneville H."/>
            <person name="Rouhier N."/>
            <person name="Sakthikumar S."/>
            <person name="Salamov A.A."/>
            <person name="Schmutz J."/>
            <person name="Selles B."/>
            <person name="Shapiro H."/>
            <person name="Tanguay P."/>
            <person name="Tuskan G.A."/>
            <person name="Henrissat B."/>
            <person name="Van de Peer Y."/>
            <person name="Rouze P."/>
            <person name="Ellis J.G."/>
            <person name="Dodds P.N."/>
            <person name="Schein J.E."/>
            <person name="Zhong S."/>
            <person name="Hamelin R.C."/>
            <person name="Grigoriev I.V."/>
            <person name="Szabo L.J."/>
            <person name="Martin F."/>
        </authorList>
    </citation>
    <scope>NUCLEOTIDE SEQUENCE [LARGE SCALE GENOMIC DNA]</scope>
    <source>
        <strain evidence="3">CRL 75-36-700-3 / race SCCL</strain>
    </source>
</reference>
<accession>E3JW79</accession>